<dbReference type="GO" id="GO:0005886">
    <property type="term" value="C:plasma membrane"/>
    <property type="evidence" value="ECO:0007669"/>
    <property type="project" value="TreeGrafter"/>
</dbReference>
<evidence type="ECO:0000256" key="12">
    <source>
        <dbReference type="ARBA" id="ARBA00023175"/>
    </source>
</evidence>
<dbReference type="Pfam" id="PF00096">
    <property type="entry name" value="zf-C2H2"/>
    <property type="match status" value="1"/>
</dbReference>
<dbReference type="PROSITE" id="PS50157">
    <property type="entry name" value="ZINC_FINGER_C2H2_2"/>
    <property type="match status" value="5"/>
</dbReference>
<evidence type="ECO:0000259" key="24">
    <source>
        <dbReference type="PROSITE" id="PS51456"/>
    </source>
</evidence>
<evidence type="ECO:0000256" key="5">
    <source>
        <dbReference type="ARBA" id="ARBA00022737"/>
    </source>
</evidence>
<accession>A0A8J6H230</accession>
<keyword evidence="7 19" id="KW-0863">Zinc-finger</keyword>
<dbReference type="Gene3D" id="1.20.120.720">
    <property type="entry name" value="Myosin VI head, motor domain, U50 subdomain"/>
    <property type="match status" value="1"/>
</dbReference>
<dbReference type="InterPro" id="IPR010926">
    <property type="entry name" value="Myosin_TH1"/>
</dbReference>
<feature type="domain" description="C2H2-type" evidence="23">
    <location>
        <begin position="1824"/>
        <end position="1851"/>
    </location>
</feature>
<dbReference type="InterPro" id="IPR013087">
    <property type="entry name" value="Znf_C2H2_type"/>
</dbReference>
<dbReference type="GO" id="GO:0051015">
    <property type="term" value="F:actin filament binding"/>
    <property type="evidence" value="ECO:0007669"/>
    <property type="project" value="TreeGrafter"/>
</dbReference>
<dbReference type="PROSITE" id="PS00028">
    <property type="entry name" value="ZINC_FINGER_C2H2_1"/>
    <property type="match status" value="5"/>
</dbReference>
<dbReference type="InterPro" id="IPR000210">
    <property type="entry name" value="BTB/POZ_dom"/>
</dbReference>
<keyword evidence="10" id="KW-0112">Calmodulin-binding</keyword>
<evidence type="ECO:0000256" key="17">
    <source>
        <dbReference type="ARBA" id="ARBA00041380"/>
    </source>
</evidence>
<keyword evidence="14" id="KW-0539">Nucleus</keyword>
<dbReference type="FunFam" id="3.30.710.10:FF:000104">
    <property type="entry name" value="zinc finger and BTB domain-containing protein 39"/>
    <property type="match status" value="1"/>
</dbReference>
<comment type="function">
    <text evidence="18">Involved in directing the movement of organelles along actin filaments.</text>
</comment>
<evidence type="ECO:0000256" key="21">
    <source>
        <dbReference type="SAM" id="MobiDB-lite"/>
    </source>
</evidence>
<dbReference type="Pfam" id="PF03823">
    <property type="entry name" value="Neurokinin_B"/>
    <property type="match status" value="1"/>
</dbReference>
<dbReference type="GO" id="GO:0007605">
    <property type="term" value="P:sensory perception of sound"/>
    <property type="evidence" value="ECO:0007669"/>
    <property type="project" value="TreeGrafter"/>
</dbReference>
<dbReference type="InterPro" id="IPR036072">
    <property type="entry name" value="MYSc_Myo1"/>
</dbReference>
<feature type="region of interest" description="Actin-binding" evidence="20">
    <location>
        <begin position="571"/>
        <end position="593"/>
    </location>
</feature>
<dbReference type="Pfam" id="PF06017">
    <property type="entry name" value="Myosin_TH1"/>
    <property type="match status" value="1"/>
</dbReference>
<feature type="domain" description="C2H2-type" evidence="23">
    <location>
        <begin position="1701"/>
        <end position="1723"/>
    </location>
</feature>
<keyword evidence="5" id="KW-0677">Repeat</keyword>
<evidence type="ECO:0000313" key="26">
    <source>
        <dbReference type="EMBL" id="KAH0520414.1"/>
    </source>
</evidence>
<dbReference type="SUPFAM" id="SSF52540">
    <property type="entry name" value="P-loop containing nucleoside triphosphate hydrolases"/>
    <property type="match status" value="1"/>
</dbReference>
<dbReference type="GO" id="GO:0008270">
    <property type="term" value="F:zinc ion binding"/>
    <property type="evidence" value="ECO:0007669"/>
    <property type="project" value="UniProtKB-KW"/>
</dbReference>
<dbReference type="InterPro" id="IPR036961">
    <property type="entry name" value="Kinesin_motor_dom_sf"/>
</dbReference>
<comment type="similarity">
    <text evidence="2 20">Belongs to the TRAFAC class myosin-kinesin ATPase superfamily. Myosin family.</text>
</comment>
<feature type="domain" description="C2H2-type" evidence="23">
    <location>
        <begin position="1768"/>
        <end position="1795"/>
    </location>
</feature>
<keyword evidence="9 20" id="KW-0067">ATP-binding</keyword>
<evidence type="ECO:0000256" key="1">
    <source>
        <dbReference type="ARBA" id="ARBA00004123"/>
    </source>
</evidence>
<dbReference type="InterPro" id="IPR027417">
    <property type="entry name" value="P-loop_NTPase"/>
</dbReference>
<keyword evidence="12 20" id="KW-0505">Motor protein</keyword>
<dbReference type="SMART" id="SM00225">
    <property type="entry name" value="BTB"/>
    <property type="match status" value="1"/>
</dbReference>
<evidence type="ECO:0000256" key="20">
    <source>
        <dbReference type="PROSITE-ProRule" id="PRU00782"/>
    </source>
</evidence>
<dbReference type="FunFam" id="3.30.160.60:FF:001375">
    <property type="entry name" value="Zinc finger and BTB domain-containing protein 39"/>
    <property type="match status" value="1"/>
</dbReference>
<dbReference type="GO" id="GO:0000146">
    <property type="term" value="F:microfilament motor activity"/>
    <property type="evidence" value="ECO:0007669"/>
    <property type="project" value="TreeGrafter"/>
</dbReference>
<sequence>MSLLEGQVGVEDLVLLEPLDEDSMIKNLRLRYEEKEIYTYIGSVVISVNPYQSLPIYGPEFIAKYRDSTFYELKPHIYALANMAYQSLKDRDLDQCILITGESGAGKTEASKLVMSYVAAVCGKGDEVNVVKEQLLQSNPVLEAFGNAKTIRNDNSSRFGKYMDIEFDFKGSPLGGVITNYLLEKSRVVKQLKGERNFHIFYQLLAGADPQLLKALKLEQDASSYTYLNGAVSQVNAMDDASNFRALQSAMSVIGFSEDEIRQVLEVTALVLKLGNVKLTDEFQANGIPASGISDGKGVREIGELMGLNSVELERALCSRTMETAKEKVVTVLNVTQAQYARDALAKNVYSRLFDWIVGRINESIKVGTEEKRKVMGVLDIYGFEILEDNSFEQFVINYCNEKLQQVFIELTLKEEQEEYKREGIPWTKVEYFDNGIICNLIEHSQRGILAMLDEECLRPGVVSDSTFLAKLNQLFSKHSHYESKVTQNAQRQYDHSMGLSCFRISHYAGKVTYNVNGFIDKNNDLLFRDLSQTMWKAQHPLLRSLFPEGNPKEASLKRPPTAGSQFKNSVAVLMKNLYSKNPNYIRCIKPNDLQQYGRFSPELVVVQARYLGLLENVRVRRAGYAHRQLYRPFFERYRLLSRSTWPHWNGGDREGVEKVLESVAVSSEELAYGKTKIFIRSPKTLFYLEEQRRLKIQQLATLIQKVYRGWRCRTHYQQMRKSQILISAWFRGNKQRKHYGKIKASTLLIQAFVRGWKARKNYRKYFRSGAARTLSNFIYKSMALKFLLALKKNLPSTKVLDDTWPPAPYRYFNRANQELKRIFHQWKCKKFRDQLSPKQVQMLREKLCASELFKSKKASYPQSVPIPYRGDYVGLQGNPKLQKLKGKEEGPVLMADTVKKVNRGNGKTSARILLLTKGHVILTDAKKSQAQIVVGLENVAGVSVTSFRDGLFSLHLSEMSSADSKGDILLVSDHVVELLAKMYQAVLDATQRQLSVTVTEKFSVRFKDSSVAVKVIQGPEGAGNSKLTFKKKGSHAMEKPQKSPSFVWDVNNGWKGQRRCLSFEGKGRQLDQGSDRGGGELEKRGGAELRVRKAGGLPTKLYLPSFHLCPLGTMRSTMLFAAILVLCLAGSFGAVCEESQGQVAPAGRHSEIDLADRGHFLGAAKMGMRIKLQSTNHPNNLLKELNKCRLSETMCDVTIVVGSRSFPAHKAVLACAAGYFQNLFLNTGLDAARTYVVDFITPANFEKILSFVYTSELFTDLINVGVIYEVAERLGMEDLLRACHSTFPDLESTAVAKSLTSESQSGTLRCPSVDPTHPLGELRGSGEHFGPERNYALPTDAGGSYKEEERSVVSDVNHSLPLPQLPLPPKTEDHDAPVSFTSVPTVVTQPVLGTVSTGIQTSAISCQPYKVQSNGDFSKSSFFASDSAIDVTAGTNSCLSNSDHSKDPGFGQVDELQLEDLGDEDLQFEDPAEEIGTTEEVIELSDDSEDDLTFGDSDNRENKAMPCQVCKKVLEPNIQLIRQHARDHVDLLTGNCKVCETHFQDRNSRVTHVLSHIGIFLFSCDMCETKFFTQWQLTLHRRDGIFENNVIVHPNEPLSGKLGLFPGAASPELKCAACGKALAKDFHVVRGHILDHLNLKGQACSVCDQRHLNLCSLMWHTLSHLGISVFSCSVCASSFVDWHLLEKHMAVHQSLEDTLFRCHLCSQSFRSEAAYRYHVSQHKCTSGFDTRPALGLQHLALQKRKLPAEEFLSEELALQGQPANSKYSCKVCGKRFAHTSEFNYHRRIHTGEKPYQCKVCHKFFRGRSTIKCHLKTHSGALMYRCTVCGHYSSTLNLMSKHVGVHKGSLPPDFTIEQTFMYIIHSKETEKNPDS</sequence>
<evidence type="ECO:0000256" key="10">
    <source>
        <dbReference type="ARBA" id="ARBA00022860"/>
    </source>
</evidence>
<dbReference type="InterPro" id="IPR000048">
    <property type="entry name" value="IQ_motif_EF-hand-BS"/>
</dbReference>
<dbReference type="GO" id="GO:0005903">
    <property type="term" value="C:brush border"/>
    <property type="evidence" value="ECO:0007669"/>
    <property type="project" value="TreeGrafter"/>
</dbReference>
<keyword evidence="8" id="KW-0862">Zinc</keyword>
<keyword evidence="13 20" id="KW-0009">Actin-binding</keyword>
<dbReference type="FunFam" id="1.10.10.820:FF:000001">
    <property type="entry name" value="Myosin heavy chain"/>
    <property type="match status" value="1"/>
</dbReference>
<dbReference type="SUPFAM" id="SSF57667">
    <property type="entry name" value="beta-beta-alpha zinc fingers"/>
    <property type="match status" value="4"/>
</dbReference>
<keyword evidence="6 20" id="KW-0547">Nucleotide-binding</keyword>
<dbReference type="PANTHER" id="PTHR13140:SF291">
    <property type="entry name" value="UNCONVENTIONAL MYOSIN-IA"/>
    <property type="match status" value="1"/>
</dbReference>
<dbReference type="SMART" id="SM00242">
    <property type="entry name" value="MYSc"/>
    <property type="match status" value="1"/>
</dbReference>
<evidence type="ECO:0000259" key="25">
    <source>
        <dbReference type="PROSITE" id="PS51757"/>
    </source>
</evidence>
<dbReference type="FunFam" id="1.20.5.190:FF:000043">
    <property type="entry name" value="unconventional myosin-Ia isoform X1"/>
    <property type="match status" value="1"/>
</dbReference>
<evidence type="ECO:0000256" key="14">
    <source>
        <dbReference type="ARBA" id="ARBA00023242"/>
    </source>
</evidence>
<dbReference type="InterPro" id="IPR047989">
    <property type="entry name" value="ZBTB39_BTB_POZ"/>
</dbReference>
<comment type="caution">
    <text evidence="26">The sequence shown here is derived from an EMBL/GenBank/DDBJ whole genome shotgun (WGS) entry which is preliminary data.</text>
</comment>
<feature type="binding site" evidence="20">
    <location>
        <begin position="101"/>
        <end position="108"/>
    </location>
    <ligand>
        <name>ATP</name>
        <dbReference type="ChEBI" id="CHEBI:30616"/>
    </ligand>
</feature>
<dbReference type="GO" id="GO:0005902">
    <property type="term" value="C:microvillus"/>
    <property type="evidence" value="ECO:0007669"/>
    <property type="project" value="TreeGrafter"/>
</dbReference>
<dbReference type="FunFam" id="3.30.160.60:FF:000478">
    <property type="entry name" value="Zinc finger protein 133"/>
    <property type="match status" value="1"/>
</dbReference>
<dbReference type="CDD" id="cd23767">
    <property type="entry name" value="IQCD"/>
    <property type="match status" value="1"/>
</dbReference>
<dbReference type="Gene3D" id="3.30.160.60">
    <property type="entry name" value="Classic Zinc Finger"/>
    <property type="match status" value="4"/>
</dbReference>
<dbReference type="GO" id="GO:0005516">
    <property type="term" value="F:calmodulin binding"/>
    <property type="evidence" value="ECO:0007669"/>
    <property type="project" value="UniProtKB-KW"/>
</dbReference>
<evidence type="ECO:0000256" key="3">
    <source>
        <dbReference type="ARBA" id="ARBA00022553"/>
    </source>
</evidence>
<evidence type="ECO:0000256" key="13">
    <source>
        <dbReference type="ARBA" id="ARBA00023203"/>
    </source>
</evidence>
<keyword evidence="11 20" id="KW-0518">Myosin</keyword>
<dbReference type="PROSITE" id="PS51757">
    <property type="entry name" value="TH1"/>
    <property type="match status" value="1"/>
</dbReference>
<dbReference type="GO" id="GO:0005524">
    <property type="term" value="F:ATP binding"/>
    <property type="evidence" value="ECO:0007669"/>
    <property type="project" value="UniProtKB-UniRule"/>
</dbReference>
<dbReference type="FunFam" id="1.20.58.530:FF:000004">
    <property type="entry name" value="Unconventional myosin ID"/>
    <property type="match status" value="1"/>
</dbReference>
<dbReference type="Gene3D" id="1.10.10.820">
    <property type="match status" value="1"/>
</dbReference>
<dbReference type="Gene3D" id="6.20.240.20">
    <property type="match status" value="1"/>
</dbReference>
<keyword evidence="4" id="KW-0479">Metal-binding</keyword>
<dbReference type="Gene3D" id="3.40.850.10">
    <property type="entry name" value="Kinesin motor domain"/>
    <property type="match status" value="1"/>
</dbReference>
<dbReference type="GO" id="GO:0005634">
    <property type="term" value="C:nucleus"/>
    <property type="evidence" value="ECO:0007669"/>
    <property type="project" value="UniProtKB-SubCell"/>
</dbReference>
<dbReference type="SUPFAM" id="SSF54695">
    <property type="entry name" value="POZ domain"/>
    <property type="match status" value="1"/>
</dbReference>
<dbReference type="Proteomes" id="UP000710432">
    <property type="component" value="Unassembled WGS sequence"/>
</dbReference>
<dbReference type="Pfam" id="PF00612">
    <property type="entry name" value="IQ"/>
    <property type="match status" value="2"/>
</dbReference>
<dbReference type="CDD" id="cd18224">
    <property type="entry name" value="BTB_POZ_ZBTB39"/>
    <property type="match status" value="1"/>
</dbReference>
<feature type="domain" description="C2H2-type" evidence="23">
    <location>
        <begin position="1671"/>
        <end position="1698"/>
    </location>
</feature>
<dbReference type="Pfam" id="PF00651">
    <property type="entry name" value="BTB"/>
    <property type="match status" value="1"/>
</dbReference>
<evidence type="ECO:0000256" key="7">
    <source>
        <dbReference type="ARBA" id="ARBA00022771"/>
    </source>
</evidence>
<protein>
    <recommendedName>
        <fullName evidence="15">Unconventional myosin-Ia</fullName>
    </recommendedName>
    <alternativeName>
        <fullName evidence="16">Brush border myosin I</fullName>
    </alternativeName>
    <alternativeName>
        <fullName evidence="17">Myosin I heavy chain</fullName>
    </alternativeName>
</protein>
<reference evidence="26" key="1">
    <citation type="submission" date="2020-03" db="EMBL/GenBank/DDBJ databases">
        <title>Studies in the Genomics of Life Span.</title>
        <authorList>
            <person name="Glass D."/>
        </authorList>
    </citation>
    <scope>NUCLEOTIDE SEQUENCE</scope>
    <source>
        <strain evidence="26">LTLLF</strain>
        <tissue evidence="26">Muscle</tissue>
    </source>
</reference>
<dbReference type="Pfam" id="PF00063">
    <property type="entry name" value="Myosin_head"/>
    <property type="match status" value="1"/>
</dbReference>
<dbReference type="Gene3D" id="1.20.58.530">
    <property type="match status" value="1"/>
</dbReference>
<evidence type="ECO:0000259" key="23">
    <source>
        <dbReference type="PROSITE" id="PS50157"/>
    </source>
</evidence>
<evidence type="ECO:0000313" key="27">
    <source>
        <dbReference type="Proteomes" id="UP000710432"/>
    </source>
</evidence>
<dbReference type="PANTHER" id="PTHR13140">
    <property type="entry name" value="MYOSIN"/>
    <property type="match status" value="1"/>
</dbReference>
<dbReference type="SMART" id="SM00015">
    <property type="entry name" value="IQ"/>
    <property type="match status" value="3"/>
</dbReference>
<gene>
    <name evidence="26" type="ORF">LTLLF_206545</name>
</gene>
<evidence type="ECO:0000256" key="9">
    <source>
        <dbReference type="ARBA" id="ARBA00022840"/>
    </source>
</evidence>
<dbReference type="PROSITE" id="PS50096">
    <property type="entry name" value="IQ"/>
    <property type="match status" value="3"/>
</dbReference>
<dbReference type="SMART" id="SM00355">
    <property type="entry name" value="ZnF_C2H2"/>
    <property type="match status" value="9"/>
</dbReference>
<dbReference type="GO" id="GO:0006897">
    <property type="term" value="P:endocytosis"/>
    <property type="evidence" value="ECO:0007669"/>
    <property type="project" value="TreeGrafter"/>
</dbReference>
<dbReference type="FunFam" id="1.20.120.720:FF:000004">
    <property type="entry name" value="unconventional myosin-Ib isoform X1"/>
    <property type="match status" value="1"/>
</dbReference>
<dbReference type="InterPro" id="IPR011333">
    <property type="entry name" value="SKP1/BTB/POZ_sf"/>
</dbReference>
<evidence type="ECO:0000259" key="22">
    <source>
        <dbReference type="PROSITE" id="PS50097"/>
    </source>
</evidence>
<feature type="region of interest" description="Disordered" evidence="21">
    <location>
        <begin position="1302"/>
        <end position="1352"/>
    </location>
</feature>
<evidence type="ECO:0000256" key="19">
    <source>
        <dbReference type="PROSITE-ProRule" id="PRU00042"/>
    </source>
</evidence>
<dbReference type="InterPro" id="IPR003635">
    <property type="entry name" value="Neurokinin-B/TAC3"/>
</dbReference>
<dbReference type="GO" id="GO:0016459">
    <property type="term" value="C:myosin complex"/>
    <property type="evidence" value="ECO:0007669"/>
    <property type="project" value="UniProtKB-KW"/>
</dbReference>
<dbReference type="InterPro" id="IPR001609">
    <property type="entry name" value="Myosin_head_motor_dom-like"/>
</dbReference>
<keyword evidence="3" id="KW-0597">Phosphoprotein</keyword>
<evidence type="ECO:0000256" key="11">
    <source>
        <dbReference type="ARBA" id="ARBA00023123"/>
    </source>
</evidence>
<evidence type="ECO:0000256" key="6">
    <source>
        <dbReference type="ARBA" id="ARBA00022741"/>
    </source>
</evidence>
<feature type="domain" description="BTB" evidence="22">
    <location>
        <begin position="1196"/>
        <end position="1262"/>
    </location>
</feature>
<dbReference type="PRINTS" id="PR00193">
    <property type="entry name" value="MYOSINHEAVY"/>
</dbReference>
<dbReference type="PROSITE" id="PS51456">
    <property type="entry name" value="MYOSIN_MOTOR"/>
    <property type="match status" value="1"/>
</dbReference>
<dbReference type="Gene3D" id="1.20.5.190">
    <property type="match status" value="1"/>
</dbReference>
<dbReference type="GO" id="GO:0005737">
    <property type="term" value="C:cytoplasm"/>
    <property type="evidence" value="ECO:0007669"/>
    <property type="project" value="TreeGrafter"/>
</dbReference>
<feature type="domain" description="TH1" evidence="25">
    <location>
        <begin position="858"/>
        <end position="1042"/>
    </location>
</feature>
<dbReference type="CDD" id="cd01378">
    <property type="entry name" value="MYSc_Myo1"/>
    <property type="match status" value="1"/>
</dbReference>
<dbReference type="Gene3D" id="3.30.710.10">
    <property type="entry name" value="Potassium Channel Kv1.1, Chain A"/>
    <property type="match status" value="1"/>
</dbReference>
<organism evidence="26 27">
    <name type="scientific">Microtus ochrogaster</name>
    <name type="common">Prairie vole</name>
    <dbReference type="NCBI Taxonomy" id="79684"/>
    <lineage>
        <taxon>Eukaryota</taxon>
        <taxon>Metazoa</taxon>
        <taxon>Chordata</taxon>
        <taxon>Craniata</taxon>
        <taxon>Vertebrata</taxon>
        <taxon>Euteleostomi</taxon>
        <taxon>Mammalia</taxon>
        <taxon>Eutheria</taxon>
        <taxon>Euarchontoglires</taxon>
        <taxon>Glires</taxon>
        <taxon>Rodentia</taxon>
        <taxon>Myomorpha</taxon>
        <taxon>Muroidea</taxon>
        <taxon>Cricetidae</taxon>
        <taxon>Arvicolinae</taxon>
        <taxon>Microtus</taxon>
    </lineage>
</organism>
<dbReference type="PROSITE" id="PS50097">
    <property type="entry name" value="BTB"/>
    <property type="match status" value="1"/>
</dbReference>
<dbReference type="GO" id="GO:0007217">
    <property type="term" value="P:tachykinin receptor signaling pathway"/>
    <property type="evidence" value="ECO:0007669"/>
    <property type="project" value="InterPro"/>
</dbReference>
<evidence type="ECO:0000256" key="18">
    <source>
        <dbReference type="ARBA" id="ARBA00057482"/>
    </source>
</evidence>
<evidence type="ECO:0000256" key="4">
    <source>
        <dbReference type="ARBA" id="ARBA00022723"/>
    </source>
</evidence>
<evidence type="ECO:0000256" key="8">
    <source>
        <dbReference type="ARBA" id="ARBA00022833"/>
    </source>
</evidence>
<evidence type="ECO:0000256" key="15">
    <source>
        <dbReference type="ARBA" id="ARBA00039640"/>
    </source>
</evidence>
<feature type="domain" description="Myosin motor" evidence="24">
    <location>
        <begin position="8"/>
        <end position="694"/>
    </location>
</feature>
<dbReference type="GO" id="GO:0030048">
    <property type="term" value="P:actin filament-based movement"/>
    <property type="evidence" value="ECO:0007669"/>
    <property type="project" value="TreeGrafter"/>
</dbReference>
<evidence type="ECO:0000256" key="2">
    <source>
        <dbReference type="ARBA" id="ARBA00008314"/>
    </source>
</evidence>
<feature type="domain" description="C2H2-type" evidence="23">
    <location>
        <begin position="1796"/>
        <end position="1823"/>
    </location>
</feature>
<dbReference type="GO" id="GO:0007015">
    <property type="term" value="P:actin filament organization"/>
    <property type="evidence" value="ECO:0007669"/>
    <property type="project" value="TreeGrafter"/>
</dbReference>
<dbReference type="EMBL" id="JAATJU010000900">
    <property type="protein sequence ID" value="KAH0520414.1"/>
    <property type="molecule type" value="Genomic_DNA"/>
</dbReference>
<proteinExistence type="inferred from homology"/>
<evidence type="ECO:0000256" key="16">
    <source>
        <dbReference type="ARBA" id="ARBA00041221"/>
    </source>
</evidence>
<comment type="subcellular location">
    <subcellularLocation>
        <location evidence="1">Nucleus</location>
    </subcellularLocation>
</comment>
<dbReference type="InterPro" id="IPR036236">
    <property type="entry name" value="Znf_C2H2_sf"/>
</dbReference>
<name>A0A8J6H230_MICOH</name>